<dbReference type="RefSeq" id="WP_203402541.1">
    <property type="nucleotide sequence ID" value="NZ_CP043494.1"/>
</dbReference>
<proteinExistence type="predicted"/>
<dbReference type="EMBL" id="CP043494">
    <property type="protein sequence ID" value="WNG45111.1"/>
    <property type="molecule type" value="Genomic_DNA"/>
</dbReference>
<name>A0ABY9WUZ7_9BACT</name>
<reference evidence="1 2" key="1">
    <citation type="submission" date="2019-08" db="EMBL/GenBank/DDBJ databases">
        <title>Archangium and Cystobacter genomes.</title>
        <authorList>
            <person name="Chen I.-C.K."/>
            <person name="Wielgoss S."/>
        </authorList>
    </citation>
    <scope>NUCLEOTIDE SEQUENCE [LARGE SCALE GENOMIC DNA]</scope>
    <source>
        <strain evidence="1 2">Cbm 6</strain>
    </source>
</reference>
<sequence length="149" mass="16247">MTPYALASLPAMLGIKTGSKVSVINPPRGFVQRLNPLPDGVEFLITAQTGLDVILFFTQDAHELVQRLPALSRAMALTGGIWVCWPSGEGIKTALSEDFIRQAALDIGLVDNKICIIDSTWTGLRLVRRPRGGRLDKPENRKRAPTAQA</sequence>
<gene>
    <name evidence="1" type="ORF">F0U60_14100</name>
</gene>
<protein>
    <submittedName>
        <fullName evidence="1">DUF3052 family protein</fullName>
    </submittedName>
</protein>
<dbReference type="InterPro" id="IPR021412">
    <property type="entry name" value="DUF3052"/>
</dbReference>
<dbReference type="Pfam" id="PF11253">
    <property type="entry name" value="DUF3052"/>
    <property type="match status" value="1"/>
</dbReference>
<evidence type="ECO:0000313" key="2">
    <source>
        <dbReference type="Proteomes" id="UP001611383"/>
    </source>
</evidence>
<dbReference type="Proteomes" id="UP001611383">
    <property type="component" value="Chromosome"/>
</dbReference>
<evidence type="ECO:0000313" key="1">
    <source>
        <dbReference type="EMBL" id="WNG45111.1"/>
    </source>
</evidence>
<keyword evidence="2" id="KW-1185">Reference proteome</keyword>
<organism evidence="1 2">
    <name type="scientific">Archangium minus</name>
    <dbReference type="NCBI Taxonomy" id="83450"/>
    <lineage>
        <taxon>Bacteria</taxon>
        <taxon>Pseudomonadati</taxon>
        <taxon>Myxococcota</taxon>
        <taxon>Myxococcia</taxon>
        <taxon>Myxococcales</taxon>
        <taxon>Cystobacterineae</taxon>
        <taxon>Archangiaceae</taxon>
        <taxon>Archangium</taxon>
    </lineage>
</organism>
<accession>A0ABY9WUZ7</accession>